<dbReference type="Gene3D" id="2.40.170.20">
    <property type="entry name" value="TonB-dependent receptor, beta-barrel domain"/>
    <property type="match status" value="1"/>
</dbReference>
<dbReference type="PROSITE" id="PS52016">
    <property type="entry name" value="TONB_DEPENDENT_REC_3"/>
    <property type="match status" value="1"/>
</dbReference>
<dbReference type="GeneID" id="58226891"/>
<evidence type="ECO:0000256" key="5">
    <source>
        <dbReference type="ARBA" id="ARBA00023077"/>
    </source>
</evidence>
<feature type="domain" description="TonB-dependent receptor-like beta-barrel" evidence="11">
    <location>
        <begin position="510"/>
        <end position="934"/>
    </location>
</feature>
<dbReference type="SUPFAM" id="SSF56935">
    <property type="entry name" value="Porins"/>
    <property type="match status" value="1"/>
</dbReference>
<dbReference type="InterPro" id="IPR000531">
    <property type="entry name" value="Beta-barrel_TonB"/>
</dbReference>
<dbReference type="InterPro" id="IPR036942">
    <property type="entry name" value="Beta-barrel_TonB_sf"/>
</dbReference>
<dbReference type="Proteomes" id="UP000033664">
    <property type="component" value="Unassembled WGS sequence"/>
</dbReference>
<gene>
    <name evidence="13" type="ORF">TW72_00110</name>
</gene>
<keyword evidence="3 8" id="KW-1134">Transmembrane beta strand</keyword>
<dbReference type="PATRIC" id="fig|151081.8.peg.1200"/>
<keyword evidence="6 8" id="KW-0472">Membrane</keyword>
<dbReference type="Pfam" id="PF07715">
    <property type="entry name" value="Plug"/>
    <property type="match status" value="1"/>
</dbReference>
<dbReference type="OrthoDB" id="176248at2"/>
<keyword evidence="10" id="KW-0732">Signal</keyword>
<dbReference type="EMBL" id="JXXZ01000001">
    <property type="protein sequence ID" value="KJZ02134.1"/>
    <property type="molecule type" value="Genomic_DNA"/>
</dbReference>
<feature type="signal peptide" evidence="10">
    <location>
        <begin position="1"/>
        <end position="28"/>
    </location>
</feature>
<feature type="chain" id="PRO_5002474427" evidence="10">
    <location>
        <begin position="29"/>
        <end position="968"/>
    </location>
</feature>
<comment type="similarity">
    <text evidence="8 9">Belongs to the TonB-dependent receptor family.</text>
</comment>
<evidence type="ECO:0000256" key="6">
    <source>
        <dbReference type="ARBA" id="ARBA00023136"/>
    </source>
</evidence>
<keyword evidence="13" id="KW-0675">Receptor</keyword>
<dbReference type="AlphaFoldDB" id="A0A0F4PRN2"/>
<evidence type="ECO:0000256" key="4">
    <source>
        <dbReference type="ARBA" id="ARBA00022692"/>
    </source>
</evidence>
<dbReference type="PANTHER" id="PTHR47234:SF2">
    <property type="entry name" value="TONB-DEPENDENT RECEPTOR"/>
    <property type="match status" value="1"/>
</dbReference>
<dbReference type="InterPro" id="IPR012910">
    <property type="entry name" value="Plug_dom"/>
</dbReference>
<dbReference type="Gene3D" id="2.170.130.10">
    <property type="entry name" value="TonB-dependent receptor, plug domain"/>
    <property type="match status" value="1"/>
</dbReference>
<keyword evidence="4 8" id="KW-0812">Transmembrane</keyword>
<dbReference type="Pfam" id="PF00593">
    <property type="entry name" value="TonB_dep_Rec_b-barrel"/>
    <property type="match status" value="1"/>
</dbReference>
<evidence type="ECO:0000256" key="3">
    <source>
        <dbReference type="ARBA" id="ARBA00022452"/>
    </source>
</evidence>
<dbReference type="InterPro" id="IPR039426">
    <property type="entry name" value="TonB-dep_rcpt-like"/>
</dbReference>
<evidence type="ECO:0000256" key="8">
    <source>
        <dbReference type="PROSITE-ProRule" id="PRU01360"/>
    </source>
</evidence>
<dbReference type="PANTHER" id="PTHR47234">
    <property type="match status" value="1"/>
</dbReference>
<evidence type="ECO:0000256" key="9">
    <source>
        <dbReference type="RuleBase" id="RU003357"/>
    </source>
</evidence>
<organism evidence="13 14">
    <name type="scientific">Pseudoalteromonas ruthenica</name>
    <dbReference type="NCBI Taxonomy" id="151081"/>
    <lineage>
        <taxon>Bacteria</taxon>
        <taxon>Pseudomonadati</taxon>
        <taxon>Pseudomonadota</taxon>
        <taxon>Gammaproteobacteria</taxon>
        <taxon>Alteromonadales</taxon>
        <taxon>Pseudoalteromonadaceae</taxon>
        <taxon>Pseudoalteromonas</taxon>
    </lineage>
</organism>
<protein>
    <submittedName>
        <fullName evidence="13">TonB-dependent receptor</fullName>
    </submittedName>
</protein>
<name>A0A0F4PRN2_9GAMM</name>
<keyword evidence="2 8" id="KW-0813">Transport</keyword>
<dbReference type="GO" id="GO:0009279">
    <property type="term" value="C:cell outer membrane"/>
    <property type="evidence" value="ECO:0007669"/>
    <property type="project" value="UniProtKB-SubCell"/>
</dbReference>
<accession>A0A0F4PRN2</accession>
<dbReference type="RefSeq" id="WP_045978890.1">
    <property type="nucleotide sequence ID" value="NZ_CP023397.1"/>
</dbReference>
<sequence length="968" mass="104872">MTSFSKLALAVKSAVVIGAVAHTNASFAADSDRVQEVEKIQVTGSRIVKPKLSQPAPIVTIGAKDIAQAGVPDLGSVLAELPAIGSTDTLIGNNDSNEFAGVTSADLRRLGASRTLVLVNGKRHVAGAPGSAQVDLNTIPSALIERVEVITGGASAIYGSDAVSGVVNIILRDDYEGFEFNGSVGNSTEGVGTKNHSFSVTGGAEVFDGRGNVTFFAGKDRIAEVMANDIRQVQHYGSVANPEDTGETDGIPDRLTVPNVMSELISEHGVISADVNWTFDENGVPVQMPERVYSSNGAFGSFPDGCQYCFKTQDYENVYPDLDKTTVASSFSFDFTDNHAFYSDFKFVRSDIKQQFQPSFRFGNVSVNVQDNPYLDETLRQDLLSQGYETIGFSKFFGELGNRSASNKRELFRFVGGFEGLFTLSETDFSYDTYYVFGRTDNVRNTLNDLIPDNFVAALDSVIDPATGEAACRSQVASAQGDDYSDPASVNGGACAPYNPFGFNQASQAAKDWVSADVTRTDKITQEVIGGYISFDSAEFFELQGGPIGIATGFEYREETSQTITDEFAKAGFLTTAATPDAYGEYDVTEGFIEVSLPLLSGLSFAKELTLDAAYRSADYSHTGSSGSWKVGLLYQPIDDLRIRGTYGEAERAPNITEAFDPVSPGFQNISDPCDAANINDNPNRAANCAALGIPDGFVSQDAVSVDILSGGNIDLKPEQSTSLTTGIVWTPSFADNFSMTVDYYDIEIEDAIQFISAETVAENCVDAAGAPDSNFCAQVDRNPETNDIELIRSGYLNAAAIKTSGIEADFDYRTDLAAFDVDGELTFNLFVNHLLELEEFEFQNRPDTVDVEDGEVGDPQWQGRFTVQYSWQDLNLTWTTRYTDRSARFDVSPEGDIEEDISPSYVGSMITHDLSARYQLTDNTRVDLGLRNLTDKLPPAYIQASGGDEAIYDVVGRRFFANVNVTF</sequence>
<evidence type="ECO:0000256" key="7">
    <source>
        <dbReference type="ARBA" id="ARBA00023237"/>
    </source>
</evidence>
<evidence type="ECO:0000259" key="11">
    <source>
        <dbReference type="Pfam" id="PF00593"/>
    </source>
</evidence>
<dbReference type="InterPro" id="IPR037066">
    <property type="entry name" value="Plug_dom_sf"/>
</dbReference>
<keyword evidence="5 9" id="KW-0798">TonB box</keyword>
<evidence type="ECO:0000259" key="12">
    <source>
        <dbReference type="Pfam" id="PF07715"/>
    </source>
</evidence>
<keyword evidence="7 8" id="KW-0998">Cell outer membrane</keyword>
<evidence type="ECO:0000256" key="10">
    <source>
        <dbReference type="SAM" id="SignalP"/>
    </source>
</evidence>
<evidence type="ECO:0000313" key="13">
    <source>
        <dbReference type="EMBL" id="KJZ02134.1"/>
    </source>
</evidence>
<keyword evidence="14" id="KW-1185">Reference proteome</keyword>
<evidence type="ECO:0000256" key="2">
    <source>
        <dbReference type="ARBA" id="ARBA00022448"/>
    </source>
</evidence>
<proteinExistence type="inferred from homology"/>
<comment type="caution">
    <text evidence="13">The sequence shown here is derived from an EMBL/GenBank/DDBJ whole genome shotgun (WGS) entry which is preliminary data.</text>
</comment>
<comment type="subcellular location">
    <subcellularLocation>
        <location evidence="1 8">Cell outer membrane</location>
        <topology evidence="1 8">Multi-pass membrane protein</topology>
    </subcellularLocation>
</comment>
<feature type="domain" description="TonB-dependent receptor plug" evidence="12">
    <location>
        <begin position="51"/>
        <end position="166"/>
    </location>
</feature>
<evidence type="ECO:0000313" key="14">
    <source>
        <dbReference type="Proteomes" id="UP000033664"/>
    </source>
</evidence>
<reference evidence="13 14" key="1">
    <citation type="journal article" date="2015" name="BMC Genomics">
        <title>Genome mining reveals unlocked bioactive potential of marine Gram-negative bacteria.</title>
        <authorList>
            <person name="Machado H."/>
            <person name="Sonnenschein E.C."/>
            <person name="Melchiorsen J."/>
            <person name="Gram L."/>
        </authorList>
    </citation>
    <scope>NUCLEOTIDE SEQUENCE [LARGE SCALE GENOMIC DNA]</scope>
    <source>
        <strain evidence="13 14">S3137</strain>
    </source>
</reference>
<evidence type="ECO:0000256" key="1">
    <source>
        <dbReference type="ARBA" id="ARBA00004571"/>
    </source>
</evidence>